<protein>
    <submittedName>
        <fullName evidence="2">Uncharacterized protein</fullName>
    </submittedName>
</protein>
<feature type="compositionally biased region" description="Basic and acidic residues" evidence="1">
    <location>
        <begin position="1"/>
        <end position="11"/>
    </location>
</feature>
<feature type="region of interest" description="Disordered" evidence="1">
    <location>
        <begin position="1"/>
        <end position="30"/>
    </location>
</feature>
<dbReference type="Proteomes" id="UP000827986">
    <property type="component" value="Unassembled WGS sequence"/>
</dbReference>
<proteinExistence type="predicted"/>
<evidence type="ECO:0000313" key="3">
    <source>
        <dbReference type="Proteomes" id="UP000827986"/>
    </source>
</evidence>
<reference evidence="2" key="1">
    <citation type="submission" date="2021-09" db="EMBL/GenBank/DDBJ databases">
        <title>The genome of Mauremys mutica provides insights into the evolution of semi-aquatic lifestyle.</title>
        <authorList>
            <person name="Gong S."/>
            <person name="Gao Y."/>
        </authorList>
    </citation>
    <scope>NUCLEOTIDE SEQUENCE</scope>
    <source>
        <strain evidence="2">MM-2020</strain>
        <tissue evidence="2">Muscle</tissue>
    </source>
</reference>
<organism evidence="2 3">
    <name type="scientific">Mauremys mutica</name>
    <name type="common">yellowpond turtle</name>
    <dbReference type="NCBI Taxonomy" id="74926"/>
    <lineage>
        <taxon>Eukaryota</taxon>
        <taxon>Metazoa</taxon>
        <taxon>Chordata</taxon>
        <taxon>Craniata</taxon>
        <taxon>Vertebrata</taxon>
        <taxon>Euteleostomi</taxon>
        <taxon>Archelosauria</taxon>
        <taxon>Testudinata</taxon>
        <taxon>Testudines</taxon>
        <taxon>Cryptodira</taxon>
        <taxon>Durocryptodira</taxon>
        <taxon>Testudinoidea</taxon>
        <taxon>Geoemydidae</taxon>
        <taxon>Geoemydinae</taxon>
        <taxon>Mauremys</taxon>
    </lineage>
</organism>
<accession>A0A9D4B380</accession>
<dbReference type="AlphaFoldDB" id="A0A9D4B380"/>
<gene>
    <name evidence="2" type="ORF">KIL84_000235</name>
</gene>
<evidence type="ECO:0000313" key="2">
    <source>
        <dbReference type="EMBL" id="KAH1178904.1"/>
    </source>
</evidence>
<dbReference type="EMBL" id="JAHDVG010000473">
    <property type="protein sequence ID" value="KAH1178904.1"/>
    <property type="molecule type" value="Genomic_DNA"/>
</dbReference>
<name>A0A9D4B380_9SAUR</name>
<sequence length="119" mass="12579">MGQEGLSEHSGHGTSQSWSSDIGLRPAGQESRAGTLCNSCWFKPFVLEETGAPADECVRAQPLRQACALYVLPLHPGPCRVAAFKGAGCRHRALSIGSREVATRSLAGSAPGMDPRFLT</sequence>
<comment type="caution">
    <text evidence="2">The sequence shown here is derived from an EMBL/GenBank/DDBJ whole genome shotgun (WGS) entry which is preliminary data.</text>
</comment>
<evidence type="ECO:0000256" key="1">
    <source>
        <dbReference type="SAM" id="MobiDB-lite"/>
    </source>
</evidence>
<keyword evidence="3" id="KW-1185">Reference proteome</keyword>